<evidence type="ECO:0000256" key="5">
    <source>
        <dbReference type="ARBA" id="ARBA00023136"/>
    </source>
</evidence>
<evidence type="ECO:0000313" key="7">
    <source>
        <dbReference type="Proteomes" id="UP000195602"/>
    </source>
</evidence>
<keyword evidence="2" id="KW-0812">Transmembrane</keyword>
<evidence type="ECO:0000256" key="1">
    <source>
        <dbReference type="ARBA" id="ARBA00004225"/>
    </source>
</evidence>
<comment type="subcellular location">
    <subcellularLocation>
        <location evidence="1">Mitochondrion membrane</location>
        <topology evidence="1">Multi-pass membrane protein</topology>
    </subcellularLocation>
</comment>
<evidence type="ECO:0000256" key="4">
    <source>
        <dbReference type="ARBA" id="ARBA00023128"/>
    </source>
</evidence>
<dbReference type="GO" id="GO:0005741">
    <property type="term" value="C:mitochondrial outer membrane"/>
    <property type="evidence" value="ECO:0007669"/>
    <property type="project" value="TreeGrafter"/>
</dbReference>
<dbReference type="PANTHER" id="PTHR28234">
    <property type="entry name" value="NUCLEAR CONTROL OF ATPASE PROTEIN 2"/>
    <property type="match status" value="1"/>
</dbReference>
<dbReference type="Proteomes" id="UP000195602">
    <property type="component" value="Unassembled WGS sequence"/>
</dbReference>
<dbReference type="EMBL" id="LYUB02000009">
    <property type="protein sequence ID" value="OVF08310.1"/>
    <property type="molecule type" value="Genomic_DNA"/>
</dbReference>
<evidence type="ECO:0000256" key="2">
    <source>
        <dbReference type="ARBA" id="ARBA00022692"/>
    </source>
</evidence>
<reference evidence="6 7" key="1">
    <citation type="submission" date="2017-04" db="EMBL/GenBank/DDBJ databases">
        <title>Draft genome of the yeast Clavispora lusitaniae type strain CBS 6936.</title>
        <authorList>
            <person name="Durrens P."/>
            <person name="Klopp C."/>
            <person name="Biteau N."/>
            <person name="Fitton-Ouhabi V."/>
            <person name="Dementhon K."/>
            <person name="Accoceberry I."/>
            <person name="Sherman D.J."/>
            <person name="Noel T."/>
        </authorList>
    </citation>
    <scope>NUCLEOTIDE SEQUENCE [LARGE SCALE GENOMIC DNA]</scope>
    <source>
        <strain evidence="6 7">CBS 6936</strain>
    </source>
</reference>
<dbReference type="Pfam" id="PF08637">
    <property type="entry name" value="NCA2"/>
    <property type="match status" value="1"/>
</dbReference>
<name>A0AA91PZV9_CLALS</name>
<keyword evidence="3" id="KW-1133">Transmembrane helix</keyword>
<evidence type="ECO:0000313" key="6">
    <source>
        <dbReference type="EMBL" id="OVF08310.1"/>
    </source>
</evidence>
<sequence length="606" mass="68174">MDLLKPGLSKSALLQIRNTNTISARLGLQYRDLVEQTNTHFFSASSESLGADVPPNSVQEIFRDFYYTACLDKPKNTTVPEVSLQTLQRFQERLALLKDPDSVSTYSFSEAEASLVSVIEEFSLLIAFYHLSNAIIEKTIAAKGQSGYWSDLRSSTYGKLCYAVQTSPARIYSVGWAAFQSLPKTETAGVSGYSPRHLVSSTFSTLSAFFRSIYRLALESIGSLNTNFIVRSSRLRWLKMPLHYIDQEAKHKIKAVDAQLEEFYSQLGLIINSIPMQRDIFAELLPGVTTDVKSVIEAVEAYTRDKSMLVETAPPGFLTRYWPALLLLINYGPSTTASVWNSRYEIVSWVRHNMVDTVVGFWKNWIVKPIGDMLAILRDDDTMTITSKESLRSDLDSLERMVADFAKDNNLNVDPQQVHAAVSRGDLTLMMSQYENEIRTPYKSIIQGSLIRSMLIQVQKTKVDGAIAINGIDKLLKSQQLLFGILSISPSLFIIYQVNRALSADASMSQNVADRRISCLKSLKQIERLVNGEVQGNKYVSDGKLFVEVVNLTMMSSSVIPKKLRSEFLHDLNDLALRNTESGQQALSITNRIWNMYSPFFRRSLV</sequence>
<gene>
    <name evidence="6" type="ORF">A9F13_09g02552</name>
</gene>
<dbReference type="AlphaFoldDB" id="A0AA91PZV9"/>
<accession>A0AA91PZV9</accession>
<organism evidence="6 7">
    <name type="scientific">Clavispora lusitaniae</name>
    <name type="common">Candida lusitaniae</name>
    <dbReference type="NCBI Taxonomy" id="36911"/>
    <lineage>
        <taxon>Eukaryota</taxon>
        <taxon>Fungi</taxon>
        <taxon>Dikarya</taxon>
        <taxon>Ascomycota</taxon>
        <taxon>Saccharomycotina</taxon>
        <taxon>Pichiomycetes</taxon>
        <taxon>Metschnikowiaceae</taxon>
        <taxon>Clavispora</taxon>
    </lineage>
</organism>
<dbReference type="PANTHER" id="PTHR28234:SF1">
    <property type="entry name" value="NUCLEAR CONTROL OF ATPASE PROTEIN 2"/>
    <property type="match status" value="1"/>
</dbReference>
<protein>
    <submittedName>
        <fullName evidence="6">Nuclear control of ATPase protein</fullName>
    </submittedName>
</protein>
<proteinExistence type="predicted"/>
<keyword evidence="5" id="KW-0472">Membrane</keyword>
<dbReference type="InterPro" id="IPR013946">
    <property type="entry name" value="NCA2-like"/>
</dbReference>
<evidence type="ECO:0000256" key="3">
    <source>
        <dbReference type="ARBA" id="ARBA00022989"/>
    </source>
</evidence>
<dbReference type="KEGG" id="clus:A9F13_09g02552"/>
<comment type="caution">
    <text evidence="6">The sequence shown here is derived from an EMBL/GenBank/DDBJ whole genome shotgun (WGS) entry which is preliminary data.</text>
</comment>
<keyword evidence="4" id="KW-0496">Mitochondrion</keyword>